<sequence>MVTQRANLCAAQSNLDLLIMSKLNRLTQTILPLLTLVKTCDSKLSLEIIQKPHIQAQLIVLHLFFCMIGIYDANS</sequence>
<reference evidence="2" key="1">
    <citation type="submission" date="2022-11" db="UniProtKB">
        <authorList>
            <consortium name="WormBaseParasite"/>
        </authorList>
    </citation>
    <scope>IDENTIFICATION</scope>
</reference>
<organism evidence="1 2">
    <name type="scientific">Romanomermis culicivorax</name>
    <name type="common">Nematode worm</name>
    <dbReference type="NCBI Taxonomy" id="13658"/>
    <lineage>
        <taxon>Eukaryota</taxon>
        <taxon>Metazoa</taxon>
        <taxon>Ecdysozoa</taxon>
        <taxon>Nematoda</taxon>
        <taxon>Enoplea</taxon>
        <taxon>Dorylaimia</taxon>
        <taxon>Mermithida</taxon>
        <taxon>Mermithoidea</taxon>
        <taxon>Mermithidae</taxon>
        <taxon>Romanomermis</taxon>
    </lineage>
</organism>
<dbReference type="WBParaSite" id="nRc.2.0.1.t38594-RA">
    <property type="protein sequence ID" value="nRc.2.0.1.t38594-RA"/>
    <property type="gene ID" value="nRc.2.0.1.g38594"/>
</dbReference>
<dbReference type="AlphaFoldDB" id="A0A915KIL6"/>
<proteinExistence type="predicted"/>
<keyword evidence="1" id="KW-1185">Reference proteome</keyword>
<dbReference type="Proteomes" id="UP000887565">
    <property type="component" value="Unplaced"/>
</dbReference>
<evidence type="ECO:0000313" key="2">
    <source>
        <dbReference type="WBParaSite" id="nRc.2.0.1.t38594-RA"/>
    </source>
</evidence>
<name>A0A915KIL6_ROMCU</name>
<accession>A0A915KIL6</accession>
<protein>
    <submittedName>
        <fullName evidence="2">Ovule protein</fullName>
    </submittedName>
</protein>
<evidence type="ECO:0000313" key="1">
    <source>
        <dbReference type="Proteomes" id="UP000887565"/>
    </source>
</evidence>